<name>A0A5R8ZQB1_PSENT</name>
<evidence type="ECO:0000313" key="2">
    <source>
        <dbReference type="Proteomes" id="UP000307510"/>
    </source>
</evidence>
<comment type="caution">
    <text evidence="1">The sequence shown here is derived from an EMBL/GenBank/DDBJ whole genome shotgun (WGS) entry which is preliminary data.</text>
</comment>
<organism evidence="1 2">
    <name type="scientific">Pseudomonas nitroreducens</name>
    <dbReference type="NCBI Taxonomy" id="46680"/>
    <lineage>
        <taxon>Bacteria</taxon>
        <taxon>Pseudomonadati</taxon>
        <taxon>Pseudomonadota</taxon>
        <taxon>Gammaproteobacteria</taxon>
        <taxon>Pseudomonadales</taxon>
        <taxon>Pseudomonadaceae</taxon>
        <taxon>Pseudomonas</taxon>
    </lineage>
</organism>
<sequence length="145" mass="15148">MSTYSTGLRNGLAVVGSLRSLLANSEVRIYSGPVPATADAPIAGSNVLLVKIKPESGGFNFDSVAVDGTVTKVPSDILQGDCLASGEATFYRHVLQSDTDAASSSAYRIQGTVGLVGTDMELNSTSLISGQPQKLDYYSHTFLAQ</sequence>
<dbReference type="AlphaFoldDB" id="A0A5R8ZQB1"/>
<accession>A0A5R8ZQB1</accession>
<dbReference type="RefSeq" id="WP_138217183.1">
    <property type="nucleotide sequence ID" value="NZ_VASG01000014.1"/>
</dbReference>
<evidence type="ECO:0000313" key="1">
    <source>
        <dbReference type="EMBL" id="TLP68244.1"/>
    </source>
</evidence>
<reference evidence="1 2" key="1">
    <citation type="submission" date="2019-05" db="EMBL/GenBank/DDBJ databases">
        <authorList>
            <person name="Moore K."/>
            <person name="O'Neill P."/>
            <person name="Farbos A."/>
            <person name="Studholme D.J."/>
        </authorList>
    </citation>
    <scope>NUCLEOTIDE SEQUENCE [LARGE SCALE GENOMIC DNA]</scope>
    <source>
        <strain evidence="1 2">DSM 9128</strain>
    </source>
</reference>
<gene>
    <name evidence="1" type="ORF">FEA48_30795</name>
</gene>
<dbReference type="EMBL" id="VASG01000014">
    <property type="protein sequence ID" value="TLP68244.1"/>
    <property type="molecule type" value="Genomic_DNA"/>
</dbReference>
<proteinExistence type="predicted"/>
<reference evidence="2" key="2">
    <citation type="submission" date="2019-06" db="EMBL/GenBank/DDBJ databases">
        <title>AzeR, a transcriptional regulator that responds to azelaic acid in Pseudomonas nitroreducens.</title>
        <authorList>
            <person name="Bez C."/>
            <person name="Javvadi S.G."/>
            <person name="Bertani I."/>
            <person name="Devescovi G."/>
            <person name="Studholme D.J."/>
            <person name="Geller A."/>
            <person name="Levy A."/>
            <person name="Venturi V."/>
        </authorList>
    </citation>
    <scope>NUCLEOTIDE SEQUENCE [LARGE SCALE GENOMIC DNA]</scope>
    <source>
        <strain evidence="2">DSM 9128</strain>
    </source>
</reference>
<protein>
    <submittedName>
        <fullName evidence="1">Uncharacterized protein</fullName>
    </submittedName>
</protein>
<dbReference type="Proteomes" id="UP000307510">
    <property type="component" value="Unassembled WGS sequence"/>
</dbReference>